<keyword evidence="9" id="KW-1185">Reference proteome</keyword>
<evidence type="ECO:0000256" key="7">
    <source>
        <dbReference type="SAM" id="MobiDB-lite"/>
    </source>
</evidence>
<feature type="transmembrane region" description="Helical" evidence="6">
    <location>
        <begin position="12"/>
        <end position="32"/>
    </location>
</feature>
<evidence type="ECO:0000256" key="4">
    <source>
        <dbReference type="ARBA" id="ARBA00022989"/>
    </source>
</evidence>
<dbReference type="PANTHER" id="PTHR23427:SF2">
    <property type="entry name" value="SURFEIT LOCUS PROTEIN 1"/>
    <property type="match status" value="1"/>
</dbReference>
<reference evidence="8" key="2">
    <citation type="submission" date="2022-09" db="EMBL/GenBank/DDBJ databases">
        <title>Biosynthetic gene clusters of Dactylosporangioum fulvum.</title>
        <authorList>
            <person name="Caradec T."/>
        </authorList>
    </citation>
    <scope>NUCLEOTIDE SEQUENCE</scope>
    <source>
        <strain evidence="8">NRRL B-16292</strain>
    </source>
</reference>
<accession>A0ABY5VXD3</accession>
<evidence type="ECO:0000256" key="1">
    <source>
        <dbReference type="ARBA" id="ARBA00004370"/>
    </source>
</evidence>
<dbReference type="Proteomes" id="UP001059617">
    <property type="component" value="Chromosome"/>
</dbReference>
<keyword evidence="5 6" id="KW-0472">Membrane</keyword>
<comment type="similarity">
    <text evidence="2 6">Belongs to the SURF1 family.</text>
</comment>
<dbReference type="CDD" id="cd06662">
    <property type="entry name" value="SURF1"/>
    <property type="match status" value="1"/>
</dbReference>
<comment type="subcellular location">
    <subcellularLocation>
        <location evidence="6">Cell membrane</location>
        <topology evidence="6">Multi-pass membrane protein</topology>
    </subcellularLocation>
    <subcellularLocation>
        <location evidence="1">Membrane</location>
    </subcellularLocation>
</comment>
<organism evidence="8 9">
    <name type="scientific">Dactylosporangium fulvum</name>
    <dbReference type="NCBI Taxonomy" id="53359"/>
    <lineage>
        <taxon>Bacteria</taxon>
        <taxon>Bacillati</taxon>
        <taxon>Actinomycetota</taxon>
        <taxon>Actinomycetes</taxon>
        <taxon>Micromonosporales</taxon>
        <taxon>Micromonosporaceae</taxon>
        <taxon>Dactylosporangium</taxon>
    </lineage>
</organism>
<sequence length="286" mass="30147">MYRFLATPRWLGYAALTAAAAAVMVLLGFWQLDRYHQRASINERISAGATATPASLTDIVGKPTQGPGSVGPAPPGDIEWTRVRVTGHYDPTREILVRGRTVDGRVGFEVITPLVLSDGTAVLVDRGWVPPAPGGALAAPNVPPAPTGDTTVVGRLRPPESRGGAPQEVNGRSEIRRITPAAIAPALPYPIFDAYVTADEPPAGLTAVRPAKENALQNAGYVLQWWLFAALTVFGFAYLARREARGPASDDLLADEDEEEGEADGEDGDAAGTDATSGGVPHRAPR</sequence>
<dbReference type="PANTHER" id="PTHR23427">
    <property type="entry name" value="SURFEIT LOCUS PROTEIN"/>
    <property type="match status" value="1"/>
</dbReference>
<evidence type="ECO:0000313" key="8">
    <source>
        <dbReference type="EMBL" id="UWP81464.1"/>
    </source>
</evidence>
<keyword evidence="4 6" id="KW-1133">Transmembrane helix</keyword>
<name>A0ABY5VXD3_9ACTN</name>
<feature type="compositionally biased region" description="Low complexity" evidence="7">
    <location>
        <begin position="270"/>
        <end position="279"/>
    </location>
</feature>
<dbReference type="RefSeq" id="WP_259859229.1">
    <property type="nucleotide sequence ID" value="NZ_BAAAST010000002.1"/>
</dbReference>
<dbReference type="InterPro" id="IPR045214">
    <property type="entry name" value="Surf1/Surf4"/>
</dbReference>
<feature type="compositionally biased region" description="Acidic residues" evidence="7">
    <location>
        <begin position="252"/>
        <end position="269"/>
    </location>
</feature>
<dbReference type="InterPro" id="IPR002994">
    <property type="entry name" value="Surf1/Shy1"/>
</dbReference>
<evidence type="ECO:0000256" key="2">
    <source>
        <dbReference type="ARBA" id="ARBA00007165"/>
    </source>
</evidence>
<proteinExistence type="inferred from homology"/>
<evidence type="ECO:0000256" key="3">
    <source>
        <dbReference type="ARBA" id="ARBA00022692"/>
    </source>
</evidence>
<keyword evidence="6" id="KW-1003">Cell membrane</keyword>
<dbReference type="EMBL" id="CP073720">
    <property type="protein sequence ID" value="UWP81464.1"/>
    <property type="molecule type" value="Genomic_DNA"/>
</dbReference>
<gene>
    <name evidence="8" type="ORF">Dfulv_41160</name>
</gene>
<protein>
    <recommendedName>
        <fullName evidence="6">SURF1-like protein</fullName>
    </recommendedName>
</protein>
<dbReference type="PROSITE" id="PS50895">
    <property type="entry name" value="SURF1"/>
    <property type="match status" value="1"/>
</dbReference>
<dbReference type="Pfam" id="PF02104">
    <property type="entry name" value="SURF1"/>
    <property type="match status" value="1"/>
</dbReference>
<evidence type="ECO:0000313" key="9">
    <source>
        <dbReference type="Proteomes" id="UP001059617"/>
    </source>
</evidence>
<reference evidence="8" key="1">
    <citation type="submission" date="2021-04" db="EMBL/GenBank/DDBJ databases">
        <authorList>
            <person name="Hartkoorn R.C."/>
            <person name="Beaudoing E."/>
            <person name="Hot D."/>
        </authorList>
    </citation>
    <scope>NUCLEOTIDE SEQUENCE</scope>
    <source>
        <strain evidence="8">NRRL B-16292</strain>
    </source>
</reference>
<evidence type="ECO:0000256" key="6">
    <source>
        <dbReference type="RuleBase" id="RU363076"/>
    </source>
</evidence>
<feature type="transmembrane region" description="Helical" evidence="6">
    <location>
        <begin position="222"/>
        <end position="240"/>
    </location>
</feature>
<keyword evidence="3 6" id="KW-0812">Transmembrane</keyword>
<feature type="region of interest" description="Disordered" evidence="7">
    <location>
        <begin position="57"/>
        <end position="76"/>
    </location>
</feature>
<feature type="region of interest" description="Disordered" evidence="7">
    <location>
        <begin position="246"/>
        <end position="286"/>
    </location>
</feature>
<evidence type="ECO:0000256" key="5">
    <source>
        <dbReference type="ARBA" id="ARBA00023136"/>
    </source>
</evidence>